<dbReference type="InterPro" id="IPR001661">
    <property type="entry name" value="Glyco_hydro_37"/>
</dbReference>
<feature type="domain" description="Neutral trehalase Ca2+ binding" evidence="7">
    <location>
        <begin position="54"/>
        <end position="80"/>
    </location>
</feature>
<evidence type="ECO:0000313" key="9">
    <source>
        <dbReference type="Proteomes" id="UP000242146"/>
    </source>
</evidence>
<feature type="compositionally biased region" description="Low complexity" evidence="6">
    <location>
        <begin position="775"/>
        <end position="787"/>
    </location>
</feature>
<feature type="compositionally biased region" description="Basic and acidic residues" evidence="6">
    <location>
        <begin position="23"/>
        <end position="33"/>
    </location>
</feature>
<dbReference type="InterPro" id="IPR018232">
    <property type="entry name" value="Glyco_hydro_37_CS"/>
</dbReference>
<evidence type="ECO:0000256" key="4">
    <source>
        <dbReference type="ARBA" id="ARBA00023295"/>
    </source>
</evidence>
<dbReference type="InterPro" id="IPR012341">
    <property type="entry name" value="6hp_glycosidase-like_sf"/>
</dbReference>
<evidence type="ECO:0000256" key="5">
    <source>
        <dbReference type="RuleBase" id="RU361180"/>
    </source>
</evidence>
<evidence type="ECO:0000313" key="8">
    <source>
        <dbReference type="EMBL" id="ORX57603.1"/>
    </source>
</evidence>
<comment type="caution">
    <text evidence="8">The sequence shown here is derived from an EMBL/GenBank/DDBJ whole genome shotgun (WGS) entry which is preliminary data.</text>
</comment>
<evidence type="ECO:0000256" key="2">
    <source>
        <dbReference type="ARBA" id="ARBA00005615"/>
    </source>
</evidence>
<dbReference type="STRING" id="101127.A0A1X2GN73"/>
<dbReference type="OrthoDB" id="3542292at2759"/>
<evidence type="ECO:0000256" key="1">
    <source>
        <dbReference type="ARBA" id="ARBA00001576"/>
    </source>
</evidence>
<comment type="similarity">
    <text evidence="2 5">Belongs to the glycosyl hydrolase 37 family.</text>
</comment>
<dbReference type="Pfam" id="PF01204">
    <property type="entry name" value="Trehalase"/>
    <property type="match status" value="1"/>
</dbReference>
<dbReference type="Proteomes" id="UP000242146">
    <property type="component" value="Unassembled WGS sequence"/>
</dbReference>
<dbReference type="PANTHER" id="PTHR23403:SF6">
    <property type="entry name" value="CYTOSOLIC NEUTRAL TREHALASE-RELATED"/>
    <property type="match status" value="1"/>
</dbReference>
<proteinExistence type="inferred from homology"/>
<dbReference type="InterPro" id="IPR011120">
    <property type="entry name" value="Trehalase_Ca-bd"/>
</dbReference>
<organism evidence="8 9">
    <name type="scientific">Hesseltinella vesiculosa</name>
    <dbReference type="NCBI Taxonomy" id="101127"/>
    <lineage>
        <taxon>Eukaryota</taxon>
        <taxon>Fungi</taxon>
        <taxon>Fungi incertae sedis</taxon>
        <taxon>Mucoromycota</taxon>
        <taxon>Mucoromycotina</taxon>
        <taxon>Mucoromycetes</taxon>
        <taxon>Mucorales</taxon>
        <taxon>Cunninghamellaceae</taxon>
        <taxon>Hesseltinella</taxon>
    </lineage>
</organism>
<dbReference type="EC" id="3.2.1.28" evidence="5"/>
<dbReference type="Gene3D" id="1.50.10.10">
    <property type="match status" value="1"/>
</dbReference>
<evidence type="ECO:0000256" key="3">
    <source>
        <dbReference type="ARBA" id="ARBA00022801"/>
    </source>
</evidence>
<dbReference type="Pfam" id="PF07492">
    <property type="entry name" value="Trehalase_Ca-bi"/>
    <property type="match status" value="1"/>
</dbReference>
<dbReference type="PANTHER" id="PTHR23403">
    <property type="entry name" value="TREHALASE"/>
    <property type="match status" value="1"/>
</dbReference>
<dbReference type="PROSITE" id="PS00928">
    <property type="entry name" value="TREHALASE_2"/>
    <property type="match status" value="1"/>
</dbReference>
<reference evidence="8 9" key="1">
    <citation type="submission" date="2016-07" db="EMBL/GenBank/DDBJ databases">
        <title>Pervasive Adenine N6-methylation of Active Genes in Fungi.</title>
        <authorList>
            <consortium name="DOE Joint Genome Institute"/>
            <person name="Mondo S.J."/>
            <person name="Dannebaum R.O."/>
            <person name="Kuo R.C."/>
            <person name="Labutti K."/>
            <person name="Haridas S."/>
            <person name="Kuo A."/>
            <person name="Salamov A."/>
            <person name="Ahrendt S.R."/>
            <person name="Lipzen A."/>
            <person name="Sullivan W."/>
            <person name="Andreopoulos W.B."/>
            <person name="Clum A."/>
            <person name="Lindquist E."/>
            <person name="Daum C."/>
            <person name="Ramamoorthy G.K."/>
            <person name="Gryganskyi A."/>
            <person name="Culley D."/>
            <person name="Magnuson J.K."/>
            <person name="James T.Y."/>
            <person name="O'Malley M.A."/>
            <person name="Stajich J.E."/>
            <person name="Spatafora J.W."/>
            <person name="Visel A."/>
            <person name="Grigoriev I.V."/>
        </authorList>
    </citation>
    <scope>NUCLEOTIDE SEQUENCE [LARGE SCALE GENOMIC DNA]</scope>
    <source>
        <strain evidence="8 9">NRRL 3301</strain>
    </source>
</reference>
<sequence length="802" mass="91498">MDRDSHHPIRAHTQTKPELFSSRTEESVLRRASHEDQSKARKFLINVAETKQLILDREDTDNNFQITVDDLGPKTLALGTADSGGYRKLGIRGNYMLSNLLQELAYAEDYGRKYIVLDEARLNENPVRRLSRMIRNTFWHNLTRCMDADGLELTCADTKDRTATTDSRPRIYIPAGEEAIFQYYQAAKAERPRLQHLQVEYLPKVITPEFVRDINNRPGILALAMKPIAAKTSADESPSPTSALRALPYIVPGGRFNEMYGWDSYFSALGLLQDGYIDLAKNMCEHFAFEIKHYGKILNANRSYYLCRSQPPFLTDMALRVYAHLNDQDLGTSSLSVPCEEGEYDGSEIAQDADQDNETNEDWLRRMLQSAIKEYHQVWMSPPRLDPMTQLSKYCPDGLGIPPETEPSHFDNLISKYAEQAGLSIVDFDYKYTQSLIKEPELDAYFLHDRAVRESGHDTTYRLDGVCANLATVDLNTLLYKYEVDIAHAIDDLLGGHLVDMDGHQQTSSEWLERAEARKQRINKYLWHPGDSLYYDYDTVKKKQTTYESATAFWALWSGCASNEQAEALATRSLFKFENKGGLVSGTEKSRGTISVDRPNRQWDFPFGWAPHQILAWEGFANYGMVDIASRLAYRWLFMITKSFVEFNGVVPEKYDVVSLSHKVEVEYGNQGLEFKYVPREGFGWMNASYQVGLTYMTRKMKSALATLADPDDLFTCALEREQRSRPVSVRIQAIDYRRKSFLAMEELADQLHDTVITKISSRNPSPRPSEDLFPPTYTLSPPSSSTNLEVPTPHEAVHPCL</sequence>
<comment type="catalytic activity">
    <reaction evidence="1 5">
        <text>alpha,alpha-trehalose + H2O = alpha-D-glucose + beta-D-glucose</text>
        <dbReference type="Rhea" id="RHEA:32675"/>
        <dbReference type="ChEBI" id="CHEBI:15377"/>
        <dbReference type="ChEBI" id="CHEBI:15903"/>
        <dbReference type="ChEBI" id="CHEBI:16551"/>
        <dbReference type="ChEBI" id="CHEBI:17925"/>
        <dbReference type="EC" id="3.2.1.28"/>
    </reaction>
</comment>
<gene>
    <name evidence="8" type="ORF">DM01DRAFT_1406140</name>
</gene>
<dbReference type="PROSITE" id="PS00927">
    <property type="entry name" value="TREHALASE_1"/>
    <property type="match status" value="1"/>
</dbReference>
<feature type="region of interest" description="Disordered" evidence="6">
    <location>
        <begin position="1"/>
        <end position="33"/>
    </location>
</feature>
<dbReference type="GO" id="GO:0005737">
    <property type="term" value="C:cytoplasm"/>
    <property type="evidence" value="ECO:0007669"/>
    <property type="project" value="InterPro"/>
</dbReference>
<keyword evidence="9" id="KW-1185">Reference proteome</keyword>
<evidence type="ECO:0000256" key="6">
    <source>
        <dbReference type="SAM" id="MobiDB-lite"/>
    </source>
</evidence>
<feature type="region of interest" description="Disordered" evidence="6">
    <location>
        <begin position="759"/>
        <end position="802"/>
    </location>
</feature>
<keyword evidence="3 5" id="KW-0378">Hydrolase</keyword>
<keyword evidence="4 5" id="KW-0326">Glycosidase</keyword>
<dbReference type="GO" id="GO:0005993">
    <property type="term" value="P:trehalose catabolic process"/>
    <property type="evidence" value="ECO:0007669"/>
    <property type="project" value="InterPro"/>
</dbReference>
<dbReference type="EMBL" id="MCGT01000008">
    <property type="protein sequence ID" value="ORX57603.1"/>
    <property type="molecule type" value="Genomic_DNA"/>
</dbReference>
<dbReference type="GO" id="GO:0004555">
    <property type="term" value="F:alpha,alpha-trehalase activity"/>
    <property type="evidence" value="ECO:0007669"/>
    <property type="project" value="UniProtKB-EC"/>
</dbReference>
<dbReference type="SUPFAM" id="SSF48208">
    <property type="entry name" value="Six-hairpin glycosidases"/>
    <property type="match status" value="1"/>
</dbReference>
<protein>
    <recommendedName>
        <fullName evidence="5">Trehalase</fullName>
        <ecNumber evidence="5">3.2.1.28</ecNumber>
    </recommendedName>
    <alternativeName>
        <fullName evidence="5">Alpha-trehalose glucohydrolase</fullName>
    </alternativeName>
</protein>
<dbReference type="PRINTS" id="PR00744">
    <property type="entry name" value="GLHYDRLASE37"/>
</dbReference>
<dbReference type="AlphaFoldDB" id="A0A1X2GN73"/>
<evidence type="ECO:0000259" key="7">
    <source>
        <dbReference type="Pfam" id="PF07492"/>
    </source>
</evidence>
<name>A0A1X2GN73_9FUNG</name>
<dbReference type="GO" id="GO:0005509">
    <property type="term" value="F:calcium ion binding"/>
    <property type="evidence" value="ECO:0007669"/>
    <property type="project" value="InterPro"/>
</dbReference>
<dbReference type="InterPro" id="IPR008928">
    <property type="entry name" value="6-hairpin_glycosidase_sf"/>
</dbReference>
<accession>A0A1X2GN73</accession>